<reference evidence="1 2" key="1">
    <citation type="submission" date="2019-07" db="EMBL/GenBank/DDBJ databases">
        <title>Whole genome shotgun sequence of Reyranella soli NBRC 108950.</title>
        <authorList>
            <person name="Hosoyama A."/>
            <person name="Uohara A."/>
            <person name="Ohji S."/>
            <person name="Ichikawa N."/>
        </authorList>
    </citation>
    <scope>NUCLEOTIDE SEQUENCE [LARGE SCALE GENOMIC DNA]</scope>
    <source>
        <strain evidence="1 2">NBRC 108950</strain>
    </source>
</reference>
<comment type="caution">
    <text evidence="1">The sequence shown here is derived from an EMBL/GenBank/DDBJ whole genome shotgun (WGS) entry which is preliminary data.</text>
</comment>
<sequence>MRWWIAFLISLWVFPVGAQVDLSPEERRAAYCYGAAVEKDAGRRDQLYDYLESRGLGFHGHRPILARQLRDEISKVGARNFQICKISPGGAACLEVDSCQ</sequence>
<gene>
    <name evidence="1" type="ORF">RSO01_25100</name>
</gene>
<dbReference type="AlphaFoldDB" id="A0A512N8N9"/>
<protein>
    <submittedName>
        <fullName evidence="1">Uncharacterized protein</fullName>
    </submittedName>
</protein>
<evidence type="ECO:0000313" key="1">
    <source>
        <dbReference type="EMBL" id="GEP55344.1"/>
    </source>
</evidence>
<dbReference type="EMBL" id="BKAJ01000037">
    <property type="protein sequence ID" value="GEP55344.1"/>
    <property type="molecule type" value="Genomic_DNA"/>
</dbReference>
<dbReference type="Proteomes" id="UP000321058">
    <property type="component" value="Unassembled WGS sequence"/>
</dbReference>
<evidence type="ECO:0000313" key="2">
    <source>
        <dbReference type="Proteomes" id="UP000321058"/>
    </source>
</evidence>
<keyword evidence="2" id="KW-1185">Reference proteome</keyword>
<name>A0A512N8N9_9HYPH</name>
<proteinExistence type="predicted"/>
<organism evidence="1 2">
    <name type="scientific">Reyranella soli</name>
    <dbReference type="NCBI Taxonomy" id="1230389"/>
    <lineage>
        <taxon>Bacteria</taxon>
        <taxon>Pseudomonadati</taxon>
        <taxon>Pseudomonadota</taxon>
        <taxon>Alphaproteobacteria</taxon>
        <taxon>Hyphomicrobiales</taxon>
        <taxon>Reyranellaceae</taxon>
        <taxon>Reyranella</taxon>
    </lineage>
</organism>
<accession>A0A512N8N9</accession>